<dbReference type="OrthoDB" id="5289737at2"/>
<protein>
    <submittedName>
        <fullName evidence="4">Transposase</fullName>
    </submittedName>
</protein>
<dbReference type="GO" id="GO:0003677">
    <property type="term" value="F:DNA binding"/>
    <property type="evidence" value="ECO:0007669"/>
    <property type="project" value="InterPro"/>
</dbReference>
<dbReference type="EMBL" id="SHKW01000001">
    <property type="protein sequence ID" value="RZU39276.1"/>
    <property type="molecule type" value="Genomic_DNA"/>
</dbReference>
<evidence type="ECO:0000259" key="2">
    <source>
        <dbReference type="Pfam" id="PF02371"/>
    </source>
</evidence>
<gene>
    <name evidence="4" type="ORF">BDD14_0637</name>
    <name evidence="5" type="ORF">BDD14_0665</name>
    <name evidence="6" type="ORF">BDD14_1610</name>
    <name evidence="7" type="ORF">BDD14_1838</name>
    <name evidence="3" type="ORF">BDD14_6291</name>
</gene>
<comment type="caution">
    <text evidence="4">The sequence shown here is derived from an EMBL/GenBank/DDBJ whole genome shotgun (WGS) entry which is preliminary data.</text>
</comment>
<feature type="domain" description="Transposase IS116/IS110/IS902 C-terminal" evidence="2">
    <location>
        <begin position="211"/>
        <end position="290"/>
    </location>
</feature>
<dbReference type="GO" id="GO:0004803">
    <property type="term" value="F:transposase activity"/>
    <property type="evidence" value="ECO:0007669"/>
    <property type="project" value="InterPro"/>
</dbReference>
<evidence type="ECO:0000313" key="8">
    <source>
        <dbReference type="Proteomes" id="UP000292958"/>
    </source>
</evidence>
<evidence type="ECO:0000313" key="6">
    <source>
        <dbReference type="EMBL" id="RZU40175.1"/>
    </source>
</evidence>
<name>A0A4V2G407_9BACT</name>
<evidence type="ECO:0000313" key="5">
    <source>
        <dbReference type="EMBL" id="RZU39299.1"/>
    </source>
</evidence>
<dbReference type="InterPro" id="IPR002525">
    <property type="entry name" value="Transp_IS110-like_N"/>
</dbReference>
<feature type="domain" description="Transposase IS110-like N-terminal" evidence="1">
    <location>
        <begin position="6"/>
        <end position="144"/>
    </location>
</feature>
<dbReference type="Pfam" id="PF02371">
    <property type="entry name" value="Transposase_20"/>
    <property type="match status" value="1"/>
</dbReference>
<dbReference type="PANTHER" id="PTHR33055">
    <property type="entry name" value="TRANSPOSASE FOR INSERTION SEQUENCE ELEMENT IS1111A"/>
    <property type="match status" value="1"/>
</dbReference>
<sequence>MEIRSVGIDLGKTTFHLVALGDNCKVLLKKKFTQKQLIAFTANLQTSLIGMEACSGAHFLGRTLREQGHDVKLIPAQFVKPFVKSNKNDFLDAEAIAEAVDRENMRFVPIKTDDQLDLQALHRVRDRLIARRTSVINQLRAFLLERGLVFAKSPARLRERMPEILENAEEDLTPRMRNLLAQLWNEWKDLEQRVVDLNQEVELIASSDAACTRLRQIPGVGPLVATAIVAAIGNGAAFHKGREFSSWLGLVPRQHSTGGKARLFGISKRGNNYLRKIFIHGARAVVLRSKRDRVAMGAWMTALEARAPRNVLIVATANKLARIAWAVLSSGQDYRAVQEPVAA</sequence>
<dbReference type="EMBL" id="SHKW01000001">
    <property type="protein sequence ID" value="RZU39299.1"/>
    <property type="molecule type" value="Genomic_DNA"/>
</dbReference>
<dbReference type="InterPro" id="IPR047650">
    <property type="entry name" value="Transpos_IS110"/>
</dbReference>
<evidence type="ECO:0000313" key="3">
    <source>
        <dbReference type="EMBL" id="RZU29687.1"/>
    </source>
</evidence>
<evidence type="ECO:0000313" key="4">
    <source>
        <dbReference type="EMBL" id="RZU39276.1"/>
    </source>
</evidence>
<dbReference type="EMBL" id="SHKW01000007">
    <property type="protein sequence ID" value="RZU29687.1"/>
    <property type="molecule type" value="Genomic_DNA"/>
</dbReference>
<reference evidence="4 8" key="1">
    <citation type="submission" date="2019-02" db="EMBL/GenBank/DDBJ databases">
        <title>Genomic Encyclopedia of Archaeal and Bacterial Type Strains, Phase II (KMG-II): from individual species to whole genera.</title>
        <authorList>
            <person name="Goeker M."/>
        </authorList>
    </citation>
    <scope>NUCLEOTIDE SEQUENCE [LARGE SCALE GENOMIC DNA]</scope>
    <source>
        <strain evidence="4 8">DSM 18101</strain>
    </source>
</reference>
<dbReference type="EMBL" id="SHKW01000001">
    <property type="protein sequence ID" value="RZU40175.1"/>
    <property type="molecule type" value="Genomic_DNA"/>
</dbReference>
<evidence type="ECO:0000259" key="1">
    <source>
        <dbReference type="Pfam" id="PF01548"/>
    </source>
</evidence>
<dbReference type="EMBL" id="SHKW01000001">
    <property type="protein sequence ID" value="RZU40384.1"/>
    <property type="molecule type" value="Genomic_DNA"/>
</dbReference>
<evidence type="ECO:0000313" key="7">
    <source>
        <dbReference type="EMBL" id="RZU40384.1"/>
    </source>
</evidence>
<dbReference type="NCBIfam" id="NF033542">
    <property type="entry name" value="transpos_IS110"/>
    <property type="match status" value="1"/>
</dbReference>
<dbReference type="RefSeq" id="WP_130417512.1">
    <property type="nucleotide sequence ID" value="NZ_SHKW01000001.1"/>
</dbReference>
<dbReference type="InterPro" id="IPR003346">
    <property type="entry name" value="Transposase_20"/>
</dbReference>
<accession>A0A4V2G407</accession>
<dbReference type="AlphaFoldDB" id="A0A4V2G407"/>
<proteinExistence type="predicted"/>
<dbReference type="Pfam" id="PF01548">
    <property type="entry name" value="DEDD_Tnp_IS110"/>
    <property type="match status" value="1"/>
</dbReference>
<organism evidence="4 8">
    <name type="scientific">Edaphobacter modestus</name>
    <dbReference type="NCBI Taxonomy" id="388466"/>
    <lineage>
        <taxon>Bacteria</taxon>
        <taxon>Pseudomonadati</taxon>
        <taxon>Acidobacteriota</taxon>
        <taxon>Terriglobia</taxon>
        <taxon>Terriglobales</taxon>
        <taxon>Acidobacteriaceae</taxon>
        <taxon>Edaphobacter</taxon>
    </lineage>
</organism>
<dbReference type="Proteomes" id="UP000292958">
    <property type="component" value="Unassembled WGS sequence"/>
</dbReference>
<dbReference type="GO" id="GO:0006313">
    <property type="term" value="P:DNA transposition"/>
    <property type="evidence" value="ECO:0007669"/>
    <property type="project" value="InterPro"/>
</dbReference>
<keyword evidence="8" id="KW-1185">Reference proteome</keyword>
<dbReference type="PANTHER" id="PTHR33055:SF3">
    <property type="entry name" value="PUTATIVE TRANSPOSASE FOR IS117-RELATED"/>
    <property type="match status" value="1"/>
</dbReference>